<evidence type="ECO:0000256" key="4">
    <source>
        <dbReference type="SAM" id="MobiDB-lite"/>
    </source>
</evidence>
<feature type="compositionally biased region" description="Basic residues" evidence="4">
    <location>
        <begin position="106"/>
        <end position="117"/>
    </location>
</feature>
<gene>
    <name evidence="6" type="ORF">CCMP2556_LOCUS18278</name>
</gene>
<dbReference type="PANTHER" id="PTHR12728">
    <property type="entry name" value="BRIX DOMAIN CONTAINING PROTEIN"/>
    <property type="match status" value="1"/>
</dbReference>
<keyword evidence="3" id="KW-0539">Nucleus</keyword>
<protein>
    <recommendedName>
        <fullName evidence="5">Brix domain-containing protein</fullName>
    </recommendedName>
</protein>
<evidence type="ECO:0000313" key="7">
    <source>
        <dbReference type="Proteomes" id="UP001642484"/>
    </source>
</evidence>
<sequence length="136" mass="14960">MQMSGSLAFSLREGDCCSSEVLLKRYRISMQKSGSSLPRVELEELGPSMSLSLDRTREPDKDKWKHSIKVPKAAKPKKVKNVKTTDLGKTVGKFHLGRQDFHQIHTVHHGASKKKKLAASAKSAEVKPEGAVPTPA</sequence>
<dbReference type="Proteomes" id="UP001642484">
    <property type="component" value="Unassembled WGS sequence"/>
</dbReference>
<dbReference type="EMBL" id="CAXAMN010010313">
    <property type="protein sequence ID" value="CAK9031420.1"/>
    <property type="molecule type" value="Genomic_DNA"/>
</dbReference>
<comment type="caution">
    <text evidence="6">The sequence shown here is derived from an EMBL/GenBank/DDBJ whole genome shotgun (WGS) entry which is preliminary data.</text>
</comment>
<reference evidence="6 7" key="1">
    <citation type="submission" date="2024-02" db="EMBL/GenBank/DDBJ databases">
        <authorList>
            <person name="Chen Y."/>
            <person name="Shah S."/>
            <person name="Dougan E. K."/>
            <person name="Thang M."/>
            <person name="Chan C."/>
        </authorList>
    </citation>
    <scope>NUCLEOTIDE SEQUENCE [LARGE SCALE GENOMIC DNA]</scope>
</reference>
<feature type="region of interest" description="Disordered" evidence="4">
    <location>
        <begin position="106"/>
        <end position="136"/>
    </location>
</feature>
<organism evidence="6 7">
    <name type="scientific">Durusdinium trenchii</name>
    <dbReference type="NCBI Taxonomy" id="1381693"/>
    <lineage>
        <taxon>Eukaryota</taxon>
        <taxon>Sar</taxon>
        <taxon>Alveolata</taxon>
        <taxon>Dinophyceae</taxon>
        <taxon>Suessiales</taxon>
        <taxon>Symbiodiniaceae</taxon>
        <taxon>Durusdinium</taxon>
    </lineage>
</organism>
<dbReference type="InterPro" id="IPR039770">
    <property type="entry name" value="Rpf2"/>
</dbReference>
<feature type="domain" description="Brix" evidence="5">
    <location>
        <begin position="1"/>
        <end position="62"/>
    </location>
</feature>
<evidence type="ECO:0000256" key="2">
    <source>
        <dbReference type="ARBA" id="ARBA00010782"/>
    </source>
</evidence>
<evidence type="ECO:0000259" key="5">
    <source>
        <dbReference type="PROSITE" id="PS50833"/>
    </source>
</evidence>
<name>A0ABP0KX22_9DINO</name>
<keyword evidence="7" id="KW-1185">Reference proteome</keyword>
<comment type="similarity">
    <text evidence="2">Belongs to the RPF2 family.</text>
</comment>
<evidence type="ECO:0000256" key="3">
    <source>
        <dbReference type="ARBA" id="ARBA00023242"/>
    </source>
</evidence>
<dbReference type="PANTHER" id="PTHR12728:SF0">
    <property type="entry name" value="RIBOSOME PRODUCTION FACTOR 2 HOMOLOG"/>
    <property type="match status" value="1"/>
</dbReference>
<evidence type="ECO:0000256" key="1">
    <source>
        <dbReference type="ARBA" id="ARBA00004604"/>
    </source>
</evidence>
<accession>A0ABP0KX22</accession>
<proteinExistence type="inferred from homology"/>
<dbReference type="PROSITE" id="PS50833">
    <property type="entry name" value="BRIX"/>
    <property type="match status" value="1"/>
</dbReference>
<dbReference type="InterPro" id="IPR007109">
    <property type="entry name" value="Brix"/>
</dbReference>
<comment type="subcellular location">
    <subcellularLocation>
        <location evidence="1">Nucleus</location>
        <location evidence="1">Nucleolus</location>
    </subcellularLocation>
</comment>
<evidence type="ECO:0000313" key="6">
    <source>
        <dbReference type="EMBL" id="CAK9031420.1"/>
    </source>
</evidence>